<dbReference type="InterPro" id="IPR002931">
    <property type="entry name" value="Transglutaminase-like"/>
</dbReference>
<dbReference type="InterPro" id="IPR038765">
    <property type="entry name" value="Papain-like_cys_pep_sf"/>
</dbReference>
<organism evidence="2 3">
    <name type="scientific">Lujinxingia vulgaris</name>
    <dbReference type="NCBI Taxonomy" id="2600176"/>
    <lineage>
        <taxon>Bacteria</taxon>
        <taxon>Deltaproteobacteria</taxon>
        <taxon>Bradymonadales</taxon>
        <taxon>Lujinxingiaceae</taxon>
        <taxon>Lujinxingia</taxon>
    </lineage>
</organism>
<dbReference type="Gene3D" id="3.10.620.30">
    <property type="match status" value="1"/>
</dbReference>
<dbReference type="SUPFAM" id="SSF54001">
    <property type="entry name" value="Cysteine proteinases"/>
    <property type="match status" value="1"/>
</dbReference>
<sequence length="238" mass="27035">MSTAPSFLERTAIADYDAANIQALVQERGWHALTTYERIGAAYTFVKDEIAFGYNRSDDLPASDVLAQGYGQCNTKGNLLLALMRALGIPCRFHGFTIDKDLQRGAIPEWMYPLASQRILHSWVEVFYQDEWLPLEGFILDDTYLRALQQRFASHQGAFCGYGAATPDLQAPEVEWQGRPTYIQREGIAEDFGVYTHPDELYAERGTNLKGIRRVLYATLFRHMMNARVEGIRRSAAR</sequence>
<name>A0A5C6XRI5_9DELT</name>
<dbReference type="AlphaFoldDB" id="A0A5C6XRI5"/>
<evidence type="ECO:0000259" key="1">
    <source>
        <dbReference type="SMART" id="SM00460"/>
    </source>
</evidence>
<evidence type="ECO:0000313" key="3">
    <source>
        <dbReference type="Proteomes" id="UP000321046"/>
    </source>
</evidence>
<dbReference type="EMBL" id="VOSL01000020">
    <property type="protein sequence ID" value="TXD41246.1"/>
    <property type="molecule type" value="Genomic_DNA"/>
</dbReference>
<dbReference type="RefSeq" id="WP_146973183.1">
    <property type="nucleotide sequence ID" value="NZ_VOSL01000020.1"/>
</dbReference>
<dbReference type="Proteomes" id="UP000321046">
    <property type="component" value="Unassembled WGS sequence"/>
</dbReference>
<feature type="domain" description="Transglutaminase-like" evidence="1">
    <location>
        <begin position="65"/>
        <end position="139"/>
    </location>
</feature>
<dbReference type="OrthoDB" id="5438043at2"/>
<comment type="caution">
    <text evidence="2">The sequence shown here is derived from an EMBL/GenBank/DDBJ whole genome shotgun (WGS) entry which is preliminary data.</text>
</comment>
<reference evidence="2 3" key="1">
    <citation type="submission" date="2019-08" db="EMBL/GenBank/DDBJ databases">
        <title>Bradymonadales sp. TMQ2.</title>
        <authorList>
            <person name="Liang Q."/>
        </authorList>
    </citation>
    <scope>NUCLEOTIDE SEQUENCE [LARGE SCALE GENOMIC DNA]</scope>
    <source>
        <strain evidence="2 3">TMQ2</strain>
    </source>
</reference>
<dbReference type="SMART" id="SM00460">
    <property type="entry name" value="TGc"/>
    <property type="match status" value="1"/>
</dbReference>
<accession>A0A5C6XRI5</accession>
<proteinExistence type="predicted"/>
<dbReference type="PANTHER" id="PTHR33490">
    <property type="entry name" value="BLR5614 PROTEIN-RELATED"/>
    <property type="match status" value="1"/>
</dbReference>
<gene>
    <name evidence="2" type="ORF">FRC96_04460</name>
</gene>
<dbReference type="Pfam" id="PF01841">
    <property type="entry name" value="Transglut_core"/>
    <property type="match status" value="1"/>
</dbReference>
<protein>
    <submittedName>
        <fullName evidence="2">Transglutaminase</fullName>
    </submittedName>
</protein>
<evidence type="ECO:0000313" key="2">
    <source>
        <dbReference type="EMBL" id="TXD41246.1"/>
    </source>
</evidence>